<evidence type="ECO:0000256" key="2">
    <source>
        <dbReference type="ARBA" id="ARBA00007249"/>
    </source>
</evidence>
<sequence length="789" mass="82969">MTRGKGGRFYDDDDLDYDEDYDEDYDDWEEDAPLSRNKQGVSSGSKATSSQGASKLAQALCNPPPLKPNGKPQLGAVPESVTKSLKQPPGGFPLVPPMRSGGTNPVAVASCSASLTPPFNFNGPSPDDLVLAAQQGRPIIGTTQQQPSGSGSDHHSQSSSKRQVPGVPFLPQSKFLSQPTPLQGKQSALANSSVTTAVSHKKGTAVADSQPSSTSISGQQHDTHHANHHPHDPEESAERDVVSEGRLLMAHSSTSASSGLLHAASSGLLHAASSAASRVSERPRVSNYRLPPDLLRECDELMATELQQLLVLEEQGSNRHHTTSSATPAASGLISSQLRQGLHLVVLGHVDAGKSTLMGRLLHDVGATSIKDVHKNQREAAQAGKASFAWAWALDERPEERARGVTVDVAMHRFRTPRLNVTLLDAPGHRDFVPNAITGAAQADAALLLVDGSPGGFEAGFGGGGGGDLSGGQTREHAQLARSLGIEQLAVVVSKLDMYGGEDAESKHRRFEEVRSVLLPYLKSCGYKESCLQWLPAVGPSGQNVCSPPTEPTLAAWWKSGLTVLQAIDNFTPRERAVDKPVRLPVSDVTKTRSGAYSLGGKLESGALKPGSRLVLVPSAGGALSSSGASLEVGSVKSLEVDGEAAKLARAGDSVEVVMTGLDLTSVPQGAVLSDADCPSALVTRFEARVIVLEVSVPILKGQQVTLHAHVAREEGNISALISVLNPKSGEVAKAKPRCLLKGQTALIEVTAARSLVLEEYKDIKALGRIALREGGRTIAVGIVTKLLD</sequence>
<feature type="domain" description="Tr-type G" evidence="6">
    <location>
        <begin position="339"/>
        <end position="578"/>
    </location>
</feature>
<evidence type="ECO:0000259" key="6">
    <source>
        <dbReference type="PROSITE" id="PS51722"/>
    </source>
</evidence>
<dbReference type="EMBL" id="BEGY01000104">
    <property type="protein sequence ID" value="GAX83662.1"/>
    <property type="molecule type" value="Genomic_DNA"/>
</dbReference>
<feature type="compositionally biased region" description="Polar residues" evidence="5">
    <location>
        <begin position="111"/>
        <end position="123"/>
    </location>
</feature>
<comment type="similarity">
    <text evidence="2">Belongs to the TRAFAC class translation factor GTPase superfamily. Classic translation factor GTPase family. EF-Tu/EF-1A subfamily.</text>
</comment>
<dbReference type="Gene3D" id="2.40.30.10">
    <property type="entry name" value="Translation factors"/>
    <property type="match status" value="2"/>
</dbReference>
<evidence type="ECO:0000313" key="8">
    <source>
        <dbReference type="Proteomes" id="UP000232323"/>
    </source>
</evidence>
<evidence type="ECO:0000256" key="3">
    <source>
        <dbReference type="ARBA" id="ARBA00022741"/>
    </source>
</evidence>
<gene>
    <name evidence="7" type="ORF">CEUSTIGMA_g11087.t1</name>
</gene>
<dbReference type="SUPFAM" id="SSF50447">
    <property type="entry name" value="Translation proteins"/>
    <property type="match status" value="1"/>
</dbReference>
<dbReference type="InterPro" id="IPR009000">
    <property type="entry name" value="Transl_B-barrel_sf"/>
</dbReference>
<dbReference type="Pfam" id="PF00009">
    <property type="entry name" value="GTP_EFTU"/>
    <property type="match status" value="1"/>
</dbReference>
<name>A0A250XL95_9CHLO</name>
<protein>
    <recommendedName>
        <fullName evidence="6">Tr-type G domain-containing protein</fullName>
    </recommendedName>
</protein>
<dbReference type="AlphaFoldDB" id="A0A250XL95"/>
<evidence type="ECO:0000256" key="4">
    <source>
        <dbReference type="ARBA" id="ARBA00023134"/>
    </source>
</evidence>
<keyword evidence="3" id="KW-0547">Nucleotide-binding</keyword>
<keyword evidence="8" id="KW-1185">Reference proteome</keyword>
<organism evidence="7 8">
    <name type="scientific">Chlamydomonas eustigma</name>
    <dbReference type="NCBI Taxonomy" id="1157962"/>
    <lineage>
        <taxon>Eukaryota</taxon>
        <taxon>Viridiplantae</taxon>
        <taxon>Chlorophyta</taxon>
        <taxon>core chlorophytes</taxon>
        <taxon>Chlorophyceae</taxon>
        <taxon>CS clade</taxon>
        <taxon>Chlamydomonadales</taxon>
        <taxon>Chlamydomonadaceae</taxon>
        <taxon>Chlamydomonas</taxon>
    </lineage>
</organism>
<dbReference type="GO" id="GO:0005525">
    <property type="term" value="F:GTP binding"/>
    <property type="evidence" value="ECO:0007669"/>
    <property type="project" value="UniProtKB-KW"/>
</dbReference>
<dbReference type="InterPro" id="IPR000795">
    <property type="entry name" value="T_Tr_GTP-bd_dom"/>
</dbReference>
<keyword evidence="4" id="KW-0342">GTP-binding</keyword>
<dbReference type="Pfam" id="PF22594">
    <property type="entry name" value="GTP-eEF1A_C"/>
    <property type="match status" value="1"/>
</dbReference>
<dbReference type="FunFam" id="2.40.30.10:FF:000070">
    <property type="entry name" value="Translation elongation factor EF-1 subunit"/>
    <property type="match status" value="1"/>
</dbReference>
<dbReference type="PROSITE" id="PS51722">
    <property type="entry name" value="G_TR_2"/>
    <property type="match status" value="1"/>
</dbReference>
<feature type="compositionally biased region" description="Polar residues" evidence="5">
    <location>
        <begin position="207"/>
        <end position="220"/>
    </location>
</feature>
<evidence type="ECO:0000256" key="1">
    <source>
        <dbReference type="ARBA" id="ARBA00003982"/>
    </source>
</evidence>
<comment type="function">
    <text evidence="1">This protein promotes the GTP-dependent binding of aminoacyl-tRNA to the A-site of ribosomes during protein biosynthesis.</text>
</comment>
<feature type="compositionally biased region" description="Polar residues" evidence="5">
    <location>
        <begin position="174"/>
        <end position="198"/>
    </location>
</feature>
<dbReference type="InterPro" id="IPR009001">
    <property type="entry name" value="Transl_elong_EF1A/Init_IF2_C"/>
</dbReference>
<accession>A0A250XL95</accession>
<dbReference type="SUPFAM" id="SSF50465">
    <property type="entry name" value="EF-Tu/eEF-1alpha/eIF2-gamma C-terminal domain"/>
    <property type="match status" value="1"/>
</dbReference>
<comment type="caution">
    <text evidence="7">The sequence shown here is derived from an EMBL/GenBank/DDBJ whole genome shotgun (WGS) entry which is preliminary data.</text>
</comment>
<reference evidence="7 8" key="1">
    <citation type="submission" date="2017-08" db="EMBL/GenBank/DDBJ databases">
        <title>Acidophilic green algal genome provides insights into adaptation to an acidic environment.</title>
        <authorList>
            <person name="Hirooka S."/>
            <person name="Hirose Y."/>
            <person name="Kanesaki Y."/>
            <person name="Higuchi S."/>
            <person name="Fujiwara T."/>
            <person name="Onuma R."/>
            <person name="Era A."/>
            <person name="Ohbayashi R."/>
            <person name="Uzuka A."/>
            <person name="Nozaki H."/>
            <person name="Yoshikawa H."/>
            <person name="Miyagishima S.Y."/>
        </authorList>
    </citation>
    <scope>NUCLEOTIDE SEQUENCE [LARGE SCALE GENOMIC DNA]</scope>
    <source>
        <strain evidence="7 8">NIES-2499</strain>
    </source>
</reference>
<dbReference type="PANTHER" id="PTHR23115">
    <property type="entry name" value="TRANSLATION FACTOR"/>
    <property type="match status" value="1"/>
</dbReference>
<dbReference type="CDD" id="cd04093">
    <property type="entry name" value="HBS1_C_III"/>
    <property type="match status" value="1"/>
</dbReference>
<dbReference type="InterPro" id="IPR050100">
    <property type="entry name" value="TRAFAC_GTPase_members"/>
</dbReference>
<dbReference type="Proteomes" id="UP000232323">
    <property type="component" value="Unassembled WGS sequence"/>
</dbReference>
<evidence type="ECO:0000313" key="7">
    <source>
        <dbReference type="EMBL" id="GAX83662.1"/>
    </source>
</evidence>
<feature type="compositionally biased region" description="Basic and acidic residues" evidence="5">
    <location>
        <begin position="221"/>
        <end position="241"/>
    </location>
</feature>
<dbReference type="InterPro" id="IPR027417">
    <property type="entry name" value="P-loop_NTPase"/>
</dbReference>
<feature type="compositionally biased region" description="Polar residues" evidence="5">
    <location>
        <begin position="36"/>
        <end position="53"/>
    </location>
</feature>
<evidence type="ECO:0000256" key="5">
    <source>
        <dbReference type="SAM" id="MobiDB-lite"/>
    </source>
</evidence>
<dbReference type="OrthoDB" id="342024at2759"/>
<feature type="region of interest" description="Disordered" evidence="5">
    <location>
        <begin position="1"/>
        <end position="241"/>
    </location>
</feature>
<dbReference type="STRING" id="1157962.A0A250XL95"/>
<feature type="compositionally biased region" description="Acidic residues" evidence="5">
    <location>
        <begin position="11"/>
        <end position="32"/>
    </location>
</feature>
<proteinExistence type="inferred from homology"/>
<dbReference type="InterPro" id="IPR054696">
    <property type="entry name" value="GTP-eEF1A_C"/>
</dbReference>
<dbReference type="Gene3D" id="3.40.50.300">
    <property type="entry name" value="P-loop containing nucleotide triphosphate hydrolases"/>
    <property type="match status" value="1"/>
</dbReference>
<dbReference type="PRINTS" id="PR00315">
    <property type="entry name" value="ELONGATNFCT"/>
</dbReference>
<dbReference type="SUPFAM" id="SSF52540">
    <property type="entry name" value="P-loop containing nucleoside triphosphate hydrolases"/>
    <property type="match status" value="1"/>
</dbReference>
<dbReference type="GO" id="GO:0003924">
    <property type="term" value="F:GTPase activity"/>
    <property type="evidence" value="ECO:0007669"/>
    <property type="project" value="InterPro"/>
</dbReference>